<name>A0ABP9CC42_9GAMM</name>
<feature type="transmembrane region" description="Helical" evidence="7">
    <location>
        <begin position="211"/>
        <end position="231"/>
    </location>
</feature>
<evidence type="ECO:0000313" key="8">
    <source>
        <dbReference type="EMBL" id="GAA4807843.1"/>
    </source>
</evidence>
<sequence>MDRIEDFAALLVLAFLRYVPAVVLPGFSPLRWAPALVRIVFAMALAWLTVLALPDSAFSLEARGAAGWITAALGELAIGMVFGLVVMIPQAALHTSGWLIDIQAGLGAATLFNPGGQGDPQSLLGTALMLLGTVMFFTLDMHLELYRGLVASTQVLPIGGLGMRPSAEGFFGLIGSSFLLGLMVALPVLLGLFAIDVGVAYATRSMPQANVFFLALPLKVLAAILLLVVSLRYAPALMLRLYQDAFSRVPAMMGG</sequence>
<evidence type="ECO:0000256" key="4">
    <source>
        <dbReference type="ARBA" id="ARBA00022692"/>
    </source>
</evidence>
<keyword evidence="5 7" id="KW-1133">Transmembrane helix</keyword>
<evidence type="ECO:0000313" key="9">
    <source>
        <dbReference type="Proteomes" id="UP001499959"/>
    </source>
</evidence>
<feature type="transmembrane region" description="Helical" evidence="7">
    <location>
        <begin position="122"/>
        <end position="139"/>
    </location>
</feature>
<gene>
    <name evidence="8" type="primary">sctT</name>
    <name evidence="8" type="ORF">GCM10023307_38290</name>
</gene>
<evidence type="ECO:0000256" key="7">
    <source>
        <dbReference type="SAM" id="Phobius"/>
    </source>
</evidence>
<dbReference type="EMBL" id="BAABJE010000030">
    <property type="protein sequence ID" value="GAA4807843.1"/>
    <property type="molecule type" value="Genomic_DNA"/>
</dbReference>
<feature type="transmembrane region" description="Helical" evidence="7">
    <location>
        <begin position="65"/>
        <end position="88"/>
    </location>
</feature>
<comment type="subcellular location">
    <subcellularLocation>
        <location evidence="1">Cell membrane</location>
        <topology evidence="1">Multi-pass membrane protein</topology>
    </subcellularLocation>
</comment>
<dbReference type="RefSeq" id="WP_345304977.1">
    <property type="nucleotide sequence ID" value="NZ_BAABJE010000030.1"/>
</dbReference>
<reference evidence="9" key="1">
    <citation type="journal article" date="2019" name="Int. J. Syst. Evol. Microbiol.">
        <title>The Global Catalogue of Microorganisms (GCM) 10K type strain sequencing project: providing services to taxonomists for standard genome sequencing and annotation.</title>
        <authorList>
            <consortium name="The Broad Institute Genomics Platform"/>
            <consortium name="The Broad Institute Genome Sequencing Center for Infectious Disease"/>
            <person name="Wu L."/>
            <person name="Ma J."/>
        </authorList>
    </citation>
    <scope>NUCLEOTIDE SEQUENCE [LARGE SCALE GENOMIC DNA]</scope>
    <source>
        <strain evidence="9">JCM 18204</strain>
    </source>
</reference>
<comment type="caution">
    <text evidence="8">The sequence shown here is derived from an EMBL/GenBank/DDBJ whole genome shotgun (WGS) entry which is preliminary data.</text>
</comment>
<protein>
    <submittedName>
        <fullName evidence="8">Type III secretion system export apparatus subunit SctT</fullName>
    </submittedName>
</protein>
<keyword evidence="3" id="KW-1003">Cell membrane</keyword>
<evidence type="ECO:0000256" key="2">
    <source>
        <dbReference type="ARBA" id="ARBA00009772"/>
    </source>
</evidence>
<evidence type="ECO:0000256" key="5">
    <source>
        <dbReference type="ARBA" id="ARBA00022989"/>
    </source>
</evidence>
<keyword evidence="4 7" id="KW-0812">Transmembrane</keyword>
<keyword evidence="9" id="KW-1185">Reference proteome</keyword>
<dbReference type="PANTHER" id="PTHR30065">
    <property type="entry name" value="FLAGELLAR BIOSYNTHETIC PROTEIN FLIR"/>
    <property type="match status" value="1"/>
</dbReference>
<evidence type="ECO:0000256" key="1">
    <source>
        <dbReference type="ARBA" id="ARBA00004651"/>
    </source>
</evidence>
<keyword evidence="6 7" id="KW-0472">Membrane</keyword>
<organism evidence="8 9">
    <name type="scientific">Lysobacter hankyongensis</name>
    <dbReference type="NCBI Taxonomy" id="1176535"/>
    <lineage>
        <taxon>Bacteria</taxon>
        <taxon>Pseudomonadati</taxon>
        <taxon>Pseudomonadota</taxon>
        <taxon>Gammaproteobacteria</taxon>
        <taxon>Lysobacterales</taxon>
        <taxon>Lysobacteraceae</taxon>
        <taxon>Lysobacter</taxon>
    </lineage>
</organism>
<dbReference type="Pfam" id="PF01311">
    <property type="entry name" value="Bac_export_1"/>
    <property type="match status" value="1"/>
</dbReference>
<feature type="transmembrane region" description="Helical" evidence="7">
    <location>
        <begin position="170"/>
        <end position="195"/>
    </location>
</feature>
<proteinExistence type="inferred from homology"/>
<dbReference type="InterPro" id="IPR002010">
    <property type="entry name" value="T3SS_IM_R"/>
</dbReference>
<dbReference type="Proteomes" id="UP001499959">
    <property type="component" value="Unassembled WGS sequence"/>
</dbReference>
<dbReference type="PRINTS" id="PR00953">
    <property type="entry name" value="TYPE3IMRPROT"/>
</dbReference>
<dbReference type="PANTHER" id="PTHR30065:SF1">
    <property type="entry name" value="SURFACE PRESENTATION OF ANTIGENS PROTEIN SPAR"/>
    <property type="match status" value="1"/>
</dbReference>
<feature type="transmembrane region" description="Helical" evidence="7">
    <location>
        <begin position="31"/>
        <end position="53"/>
    </location>
</feature>
<accession>A0ABP9CC42</accession>
<comment type="similarity">
    <text evidence="2">Belongs to the FliR/MopE/SpaR family.</text>
</comment>
<evidence type="ECO:0000256" key="3">
    <source>
        <dbReference type="ARBA" id="ARBA00022475"/>
    </source>
</evidence>
<evidence type="ECO:0000256" key="6">
    <source>
        <dbReference type="ARBA" id="ARBA00023136"/>
    </source>
</evidence>